<organism evidence="7 8">
    <name type="scientific">Streptomyces monticola</name>
    <dbReference type="NCBI Taxonomy" id="2666263"/>
    <lineage>
        <taxon>Bacteria</taxon>
        <taxon>Bacillati</taxon>
        <taxon>Actinomycetota</taxon>
        <taxon>Actinomycetes</taxon>
        <taxon>Kitasatosporales</taxon>
        <taxon>Streptomycetaceae</taxon>
        <taxon>Streptomyces</taxon>
    </lineage>
</organism>
<dbReference type="EMBL" id="JBHTCF010000019">
    <property type="protein sequence ID" value="MFC7309191.1"/>
    <property type="molecule type" value="Genomic_DNA"/>
</dbReference>
<comment type="function">
    <text evidence="4">Catalyzes the NADPH-dependent reduction of ketopantoate into pantoic acid.</text>
</comment>
<evidence type="ECO:0000259" key="6">
    <source>
        <dbReference type="Pfam" id="PF08546"/>
    </source>
</evidence>
<dbReference type="InterPro" id="IPR036291">
    <property type="entry name" value="NAD(P)-bd_dom_sf"/>
</dbReference>
<protein>
    <recommendedName>
        <fullName evidence="4">2-dehydropantoate 2-reductase</fullName>
        <ecNumber evidence="4">1.1.1.169</ecNumber>
    </recommendedName>
    <alternativeName>
        <fullName evidence="4">Ketopantoate reductase</fullName>
    </alternativeName>
</protein>
<evidence type="ECO:0000313" key="8">
    <source>
        <dbReference type="Proteomes" id="UP001596523"/>
    </source>
</evidence>
<dbReference type="InterPro" id="IPR013752">
    <property type="entry name" value="KPA_reductase"/>
</dbReference>
<evidence type="ECO:0000313" key="7">
    <source>
        <dbReference type="EMBL" id="MFC7309191.1"/>
    </source>
</evidence>
<evidence type="ECO:0000256" key="4">
    <source>
        <dbReference type="RuleBase" id="RU362068"/>
    </source>
</evidence>
<dbReference type="SUPFAM" id="SSF48179">
    <property type="entry name" value="6-phosphogluconate dehydrogenase C-terminal domain-like"/>
    <property type="match status" value="1"/>
</dbReference>
<reference evidence="8" key="1">
    <citation type="journal article" date="2019" name="Int. J. Syst. Evol. Microbiol.">
        <title>The Global Catalogue of Microorganisms (GCM) 10K type strain sequencing project: providing services to taxonomists for standard genome sequencing and annotation.</title>
        <authorList>
            <consortium name="The Broad Institute Genomics Platform"/>
            <consortium name="The Broad Institute Genome Sequencing Center for Infectious Disease"/>
            <person name="Wu L."/>
            <person name="Ma J."/>
        </authorList>
    </citation>
    <scope>NUCLEOTIDE SEQUENCE [LARGE SCALE GENOMIC DNA]</scope>
    <source>
        <strain evidence="8">SYNS20</strain>
    </source>
</reference>
<gene>
    <name evidence="7" type="ORF">ACFQVC_33910</name>
</gene>
<feature type="domain" description="Ketopantoate reductase N-terminal" evidence="5">
    <location>
        <begin position="10"/>
        <end position="150"/>
    </location>
</feature>
<dbReference type="InterPro" id="IPR051402">
    <property type="entry name" value="KPR-Related"/>
</dbReference>
<keyword evidence="2 4" id="KW-0521">NADP</keyword>
<dbReference type="Pfam" id="PF02558">
    <property type="entry name" value="ApbA"/>
    <property type="match status" value="1"/>
</dbReference>
<comment type="caution">
    <text evidence="7">The sequence shown here is derived from an EMBL/GenBank/DDBJ whole genome shotgun (WGS) entry which is preliminary data.</text>
</comment>
<proteinExistence type="inferred from homology"/>
<comment type="pathway">
    <text evidence="4">Cofactor biosynthesis; (R)-pantothenate biosynthesis; (R)-pantoate from 3-methyl-2-oxobutanoate: step 2/2.</text>
</comment>
<name>A0ABW2JSM0_9ACTN</name>
<dbReference type="PANTHER" id="PTHR21708:SF26">
    <property type="entry name" value="2-DEHYDROPANTOATE 2-REDUCTASE"/>
    <property type="match status" value="1"/>
</dbReference>
<dbReference type="InterPro" id="IPR008927">
    <property type="entry name" value="6-PGluconate_DH-like_C_sf"/>
</dbReference>
<keyword evidence="4" id="KW-0566">Pantothenate biosynthesis</keyword>
<dbReference type="Proteomes" id="UP001596523">
    <property type="component" value="Unassembled WGS sequence"/>
</dbReference>
<feature type="domain" description="Ketopantoate reductase C-terminal" evidence="6">
    <location>
        <begin position="186"/>
        <end position="298"/>
    </location>
</feature>
<dbReference type="SUPFAM" id="SSF51735">
    <property type="entry name" value="NAD(P)-binding Rossmann-fold domains"/>
    <property type="match status" value="1"/>
</dbReference>
<keyword evidence="8" id="KW-1185">Reference proteome</keyword>
<comment type="catalytic activity">
    <reaction evidence="4">
        <text>(R)-pantoate + NADP(+) = 2-dehydropantoate + NADPH + H(+)</text>
        <dbReference type="Rhea" id="RHEA:16233"/>
        <dbReference type="ChEBI" id="CHEBI:11561"/>
        <dbReference type="ChEBI" id="CHEBI:15378"/>
        <dbReference type="ChEBI" id="CHEBI:15980"/>
        <dbReference type="ChEBI" id="CHEBI:57783"/>
        <dbReference type="ChEBI" id="CHEBI:58349"/>
        <dbReference type="EC" id="1.1.1.169"/>
    </reaction>
</comment>
<keyword evidence="3 4" id="KW-0560">Oxidoreductase</keyword>
<dbReference type="InterPro" id="IPR013328">
    <property type="entry name" value="6PGD_dom2"/>
</dbReference>
<dbReference type="PANTHER" id="PTHR21708">
    <property type="entry name" value="PROBABLE 2-DEHYDROPANTOATE 2-REDUCTASE"/>
    <property type="match status" value="1"/>
</dbReference>
<evidence type="ECO:0000259" key="5">
    <source>
        <dbReference type="Pfam" id="PF02558"/>
    </source>
</evidence>
<evidence type="ECO:0000256" key="1">
    <source>
        <dbReference type="ARBA" id="ARBA00007870"/>
    </source>
</evidence>
<sequence>MTTTSTPWTVAVLGPGGVGGLCAGLLARAGHRVICLAREETAAVLDERGLTVRSPEFGDFTARVETDTRLREPVDALIVTPKETGLRAALDRVPPEAMGDGLVLPLLNGFEHVGVLRERYPAGQVVPGTIRVESTRVAPGVIEHGGLGALVEVGSATAPHARVAALAEVLGATGLTVRVRDDETAMLWGKLSFLLPIALLTTRYGVPVGGVRTEHRQRMLTVIGEIDKVAAAEGAPVDTEALLAFVDAAPAATRSSMQRDAEAGRPLEVDAIGGALLRAAARHGIAVPETAGLVAEVGALGA</sequence>
<dbReference type="Pfam" id="PF08546">
    <property type="entry name" value="ApbA_C"/>
    <property type="match status" value="1"/>
</dbReference>
<dbReference type="InterPro" id="IPR013332">
    <property type="entry name" value="KPR_N"/>
</dbReference>
<comment type="similarity">
    <text evidence="1 4">Belongs to the ketopantoate reductase family.</text>
</comment>
<dbReference type="EC" id="1.1.1.169" evidence="4"/>
<evidence type="ECO:0000256" key="2">
    <source>
        <dbReference type="ARBA" id="ARBA00022857"/>
    </source>
</evidence>
<dbReference type="Gene3D" id="1.10.1040.10">
    <property type="entry name" value="N-(1-d-carboxylethyl)-l-norvaline Dehydrogenase, domain 2"/>
    <property type="match status" value="1"/>
</dbReference>
<dbReference type="Gene3D" id="3.40.50.720">
    <property type="entry name" value="NAD(P)-binding Rossmann-like Domain"/>
    <property type="match status" value="1"/>
</dbReference>
<dbReference type="InterPro" id="IPR003710">
    <property type="entry name" value="ApbA"/>
</dbReference>
<dbReference type="NCBIfam" id="TIGR00745">
    <property type="entry name" value="apbA_panE"/>
    <property type="match status" value="1"/>
</dbReference>
<accession>A0ABW2JSM0</accession>
<dbReference type="RefSeq" id="WP_381837871.1">
    <property type="nucleotide sequence ID" value="NZ_JBHTCF010000019.1"/>
</dbReference>
<evidence type="ECO:0000256" key="3">
    <source>
        <dbReference type="ARBA" id="ARBA00023002"/>
    </source>
</evidence>